<dbReference type="InterPro" id="IPR036105">
    <property type="entry name" value="DiNase_FeMo-co_biosyn_sf"/>
</dbReference>
<evidence type="ECO:0000313" key="3">
    <source>
        <dbReference type="Proteomes" id="UP000641025"/>
    </source>
</evidence>
<evidence type="ECO:0000313" key="2">
    <source>
        <dbReference type="EMBL" id="MBJ6802281.1"/>
    </source>
</evidence>
<comment type="caution">
    <text evidence="2">The sequence shown here is derived from an EMBL/GenBank/DDBJ whole genome shotgun (WGS) entry which is preliminary data.</text>
</comment>
<feature type="domain" description="Dinitrogenase iron-molybdenum cofactor biosynthesis" evidence="1">
    <location>
        <begin position="12"/>
        <end position="104"/>
    </location>
</feature>
<dbReference type="Proteomes" id="UP000641025">
    <property type="component" value="Unassembled WGS sequence"/>
</dbReference>
<dbReference type="EMBL" id="JAEMHK010000017">
    <property type="protein sequence ID" value="MBJ6802281.1"/>
    <property type="molecule type" value="Genomic_DNA"/>
</dbReference>
<dbReference type="SUPFAM" id="SSF53146">
    <property type="entry name" value="Nitrogenase accessory factor-like"/>
    <property type="match status" value="1"/>
</dbReference>
<dbReference type="Gene3D" id="3.30.420.130">
    <property type="entry name" value="Dinitrogenase iron-molybdenum cofactor biosynthesis domain"/>
    <property type="match status" value="1"/>
</dbReference>
<protein>
    <recommendedName>
        <fullName evidence="1">Dinitrogenase iron-molybdenum cofactor biosynthesis domain-containing protein</fullName>
    </recommendedName>
</protein>
<dbReference type="CDD" id="cd00562">
    <property type="entry name" value="NifX_NifB"/>
    <property type="match status" value="1"/>
</dbReference>
<accession>A0ABS0YWI7</accession>
<dbReference type="InterPro" id="IPR003731">
    <property type="entry name" value="Di-Nase_FeMo-co_biosynth"/>
</dbReference>
<dbReference type="InterPro" id="IPR051840">
    <property type="entry name" value="NifX/NifY_domain"/>
</dbReference>
<organism evidence="2 3">
    <name type="scientific">Geomonas propionica</name>
    <dbReference type="NCBI Taxonomy" id="2798582"/>
    <lineage>
        <taxon>Bacteria</taxon>
        <taxon>Pseudomonadati</taxon>
        <taxon>Thermodesulfobacteriota</taxon>
        <taxon>Desulfuromonadia</taxon>
        <taxon>Geobacterales</taxon>
        <taxon>Geobacteraceae</taxon>
        <taxon>Geomonas</taxon>
    </lineage>
</organism>
<sequence>MELRVALATSDGTSVDLHFGRADRFAIYRLADGGWEHLEDRLNQPACAGGEHADGLLEQAAGLIADCRGVAVARIGVTAMDVLLARRIIPFVLELPVTEALATLCKSKLLTRYINH</sequence>
<gene>
    <name evidence="2" type="ORF">JFN90_19310</name>
</gene>
<dbReference type="Pfam" id="PF02579">
    <property type="entry name" value="Nitro_FeMo-Co"/>
    <property type="match status" value="1"/>
</dbReference>
<keyword evidence="3" id="KW-1185">Reference proteome</keyword>
<dbReference type="PANTHER" id="PTHR33937:SF1">
    <property type="entry name" value="IRON-MOLIBDENUM COFACTOR PROCESSING PROTEIN"/>
    <property type="match status" value="1"/>
</dbReference>
<evidence type="ECO:0000259" key="1">
    <source>
        <dbReference type="Pfam" id="PF02579"/>
    </source>
</evidence>
<name>A0ABS0YWI7_9BACT</name>
<dbReference type="PANTHER" id="PTHR33937">
    <property type="entry name" value="IRON-MOLYBDENUM PROTEIN-RELATED-RELATED"/>
    <property type="match status" value="1"/>
</dbReference>
<proteinExistence type="predicted"/>
<dbReference type="RefSeq" id="WP_199396752.1">
    <property type="nucleotide sequence ID" value="NZ_JAEMHK010000017.1"/>
</dbReference>
<reference evidence="2 3" key="1">
    <citation type="submission" date="2020-12" db="EMBL/GenBank/DDBJ databases">
        <title>Geomonas sp. Red259, isolated from paddy soil.</title>
        <authorList>
            <person name="Xu Z."/>
            <person name="Zhang Z."/>
            <person name="Masuda Y."/>
            <person name="Itoh H."/>
            <person name="Senoo K."/>
        </authorList>
    </citation>
    <scope>NUCLEOTIDE SEQUENCE [LARGE SCALE GENOMIC DNA]</scope>
    <source>
        <strain evidence="2 3">Red259</strain>
    </source>
</reference>